<name>A0A822N5B7_9VIBR</name>
<comment type="caution">
    <text evidence="2">The sequence shown here is derived from an EMBL/GenBank/DDBJ whole genome shotgun (WGS) entry which is preliminary data.</text>
</comment>
<dbReference type="AlphaFoldDB" id="A0A822N5B7"/>
<evidence type="ECO:0000313" key="2">
    <source>
        <dbReference type="EMBL" id="CDT55054.1"/>
    </source>
</evidence>
<evidence type="ECO:0000313" key="5">
    <source>
        <dbReference type="Proteomes" id="UP000049495"/>
    </source>
</evidence>
<dbReference type="EMBL" id="CCJX01000160">
    <property type="protein sequence ID" value="CDT57660.1"/>
    <property type="molecule type" value="Genomic_DNA"/>
</dbReference>
<evidence type="ECO:0000313" key="3">
    <source>
        <dbReference type="EMBL" id="CDT57660.1"/>
    </source>
</evidence>
<organism evidence="2 5">
    <name type="scientific">Vibrio crassostreae</name>
    <dbReference type="NCBI Taxonomy" id="246167"/>
    <lineage>
        <taxon>Bacteria</taxon>
        <taxon>Pseudomonadati</taxon>
        <taxon>Pseudomonadota</taxon>
        <taxon>Gammaproteobacteria</taxon>
        <taxon>Vibrionales</taxon>
        <taxon>Vibrionaceae</taxon>
        <taxon>Vibrio</taxon>
    </lineage>
</organism>
<sequence length="39" mass="4231">MDEGGELTYTDNDSSKSQADKGNKERIGEKCIKSVDPAL</sequence>
<feature type="compositionally biased region" description="Basic and acidic residues" evidence="1">
    <location>
        <begin position="18"/>
        <end position="33"/>
    </location>
</feature>
<evidence type="ECO:0000313" key="4">
    <source>
        <dbReference type="Proteomes" id="UP000049077"/>
    </source>
</evidence>
<keyword evidence="4" id="KW-1185">Reference proteome</keyword>
<proteinExistence type="predicted"/>
<protein>
    <submittedName>
        <fullName evidence="2">Uncharacterized protein</fullName>
    </submittedName>
</protein>
<gene>
    <name evidence="3" type="ORF">VCR4J5_720065</name>
    <name evidence="2" type="ORF">VCR5J5_690073</name>
</gene>
<reference evidence="2 4" key="1">
    <citation type="submission" date="2014-06" db="EMBL/GenBank/DDBJ databases">
        <authorList>
            <person name="Le Roux F."/>
        </authorList>
    </citation>
    <scope>NUCLEOTIDE SEQUENCE</scope>
    <source>
        <strain evidence="3 4">J5-4</strain>
        <strain evidence="2">J5-5</strain>
    </source>
</reference>
<feature type="region of interest" description="Disordered" evidence="1">
    <location>
        <begin position="1"/>
        <end position="39"/>
    </location>
</feature>
<reference evidence="5" key="2">
    <citation type="submission" date="2014-06" db="EMBL/GenBank/DDBJ databases">
        <authorList>
            <person name="Le Roux Frederique"/>
        </authorList>
    </citation>
    <scope>NUCLEOTIDE SEQUENCE [LARGE SCALE GENOMIC DNA]</scope>
    <source>
        <strain evidence="5">J5-5</strain>
    </source>
</reference>
<evidence type="ECO:0000256" key="1">
    <source>
        <dbReference type="SAM" id="MobiDB-lite"/>
    </source>
</evidence>
<accession>A0A822N5B7</accession>
<dbReference type="Proteomes" id="UP000049495">
    <property type="component" value="Unassembled WGS sequence"/>
</dbReference>
<dbReference type="EMBL" id="CCJV01000132">
    <property type="protein sequence ID" value="CDT55054.1"/>
    <property type="molecule type" value="Genomic_DNA"/>
</dbReference>
<dbReference type="Proteomes" id="UP000049077">
    <property type="component" value="Unassembled WGS sequence"/>
</dbReference>